<keyword evidence="4" id="KW-1185">Reference proteome</keyword>
<feature type="compositionally biased region" description="Basic and acidic residues" evidence="1">
    <location>
        <begin position="56"/>
        <end position="93"/>
    </location>
</feature>
<feature type="compositionally biased region" description="Basic and acidic residues" evidence="1">
    <location>
        <begin position="1"/>
        <end position="10"/>
    </location>
</feature>
<name>A0A6A6HH29_VIRVR</name>
<accession>A0A6A6HH29</accession>
<dbReference type="Pfam" id="PF11160">
    <property type="entry name" value="Hva1_TUDOR"/>
    <property type="match status" value="1"/>
</dbReference>
<protein>
    <recommendedName>
        <fullName evidence="2">Hypervirulence associated protein TUDOR domain-containing protein</fullName>
    </recommendedName>
</protein>
<dbReference type="Proteomes" id="UP000800092">
    <property type="component" value="Unassembled WGS sequence"/>
</dbReference>
<dbReference type="OrthoDB" id="2131339at2759"/>
<organism evidence="3 4">
    <name type="scientific">Viridothelium virens</name>
    <name type="common">Speckled blister lichen</name>
    <name type="synonym">Trypethelium virens</name>
    <dbReference type="NCBI Taxonomy" id="1048519"/>
    <lineage>
        <taxon>Eukaryota</taxon>
        <taxon>Fungi</taxon>
        <taxon>Dikarya</taxon>
        <taxon>Ascomycota</taxon>
        <taxon>Pezizomycotina</taxon>
        <taxon>Dothideomycetes</taxon>
        <taxon>Dothideomycetes incertae sedis</taxon>
        <taxon>Trypetheliales</taxon>
        <taxon>Trypetheliaceae</taxon>
        <taxon>Viridothelium</taxon>
    </lineage>
</organism>
<feature type="domain" description="Hypervirulence associated protein TUDOR" evidence="2">
    <location>
        <begin position="9"/>
        <end position="71"/>
    </location>
</feature>
<sequence length="170" mass="18070">MADKDIKEGDEVSWQWSGGRPGGTAAEVATEGKVAVESHRGNTIAKNAEPDNPAVHVERPGNDVVKKASELEVDEEGPKHKGDAKKGEKREAQENPDGEDDAKKQKTDAVNGENAKKGKASGRGRPKKGGSESNGAASKPKAEKMERPKKEPKKAATADGQPRRSARNKS</sequence>
<feature type="region of interest" description="Disordered" evidence="1">
    <location>
        <begin position="1"/>
        <end position="170"/>
    </location>
</feature>
<feature type="compositionally biased region" description="Basic residues" evidence="1">
    <location>
        <begin position="117"/>
        <end position="128"/>
    </location>
</feature>
<feature type="compositionally biased region" description="Basic and acidic residues" evidence="1">
    <location>
        <begin position="140"/>
        <end position="156"/>
    </location>
</feature>
<reference evidence="3" key="1">
    <citation type="journal article" date="2020" name="Stud. Mycol.">
        <title>101 Dothideomycetes genomes: a test case for predicting lifestyles and emergence of pathogens.</title>
        <authorList>
            <person name="Haridas S."/>
            <person name="Albert R."/>
            <person name="Binder M."/>
            <person name="Bloem J."/>
            <person name="Labutti K."/>
            <person name="Salamov A."/>
            <person name="Andreopoulos B."/>
            <person name="Baker S."/>
            <person name="Barry K."/>
            <person name="Bills G."/>
            <person name="Bluhm B."/>
            <person name="Cannon C."/>
            <person name="Castanera R."/>
            <person name="Culley D."/>
            <person name="Daum C."/>
            <person name="Ezra D."/>
            <person name="Gonzalez J."/>
            <person name="Henrissat B."/>
            <person name="Kuo A."/>
            <person name="Liang C."/>
            <person name="Lipzen A."/>
            <person name="Lutzoni F."/>
            <person name="Magnuson J."/>
            <person name="Mondo S."/>
            <person name="Nolan M."/>
            <person name="Ohm R."/>
            <person name="Pangilinan J."/>
            <person name="Park H.-J."/>
            <person name="Ramirez L."/>
            <person name="Alfaro M."/>
            <person name="Sun H."/>
            <person name="Tritt A."/>
            <person name="Yoshinaga Y."/>
            <person name="Zwiers L.-H."/>
            <person name="Turgeon B."/>
            <person name="Goodwin S."/>
            <person name="Spatafora J."/>
            <person name="Crous P."/>
            <person name="Grigoriev I."/>
        </authorList>
    </citation>
    <scope>NUCLEOTIDE SEQUENCE</scope>
    <source>
        <strain evidence="3">Tuck. ex Michener</strain>
    </source>
</reference>
<gene>
    <name evidence="3" type="ORF">EV356DRAFT_565308</name>
</gene>
<dbReference type="InterPro" id="IPR021331">
    <property type="entry name" value="Hva1_TUDOR"/>
</dbReference>
<dbReference type="EMBL" id="ML991783">
    <property type="protein sequence ID" value="KAF2236853.1"/>
    <property type="molecule type" value="Genomic_DNA"/>
</dbReference>
<evidence type="ECO:0000313" key="4">
    <source>
        <dbReference type="Proteomes" id="UP000800092"/>
    </source>
</evidence>
<dbReference type="AlphaFoldDB" id="A0A6A6HH29"/>
<evidence type="ECO:0000259" key="2">
    <source>
        <dbReference type="Pfam" id="PF11160"/>
    </source>
</evidence>
<evidence type="ECO:0000256" key="1">
    <source>
        <dbReference type="SAM" id="MobiDB-lite"/>
    </source>
</evidence>
<proteinExistence type="predicted"/>
<evidence type="ECO:0000313" key="3">
    <source>
        <dbReference type="EMBL" id="KAF2236853.1"/>
    </source>
</evidence>